<dbReference type="CDD" id="cd11055">
    <property type="entry name" value="CYP3A-like"/>
    <property type="match status" value="1"/>
</dbReference>
<dbReference type="GO" id="GO:0004497">
    <property type="term" value="F:monooxygenase activity"/>
    <property type="evidence" value="ECO:0007669"/>
    <property type="project" value="UniProtKB-KW"/>
</dbReference>
<evidence type="ECO:0000256" key="8">
    <source>
        <dbReference type="ARBA" id="ARBA00022824"/>
    </source>
</evidence>
<evidence type="ECO:0000256" key="1">
    <source>
        <dbReference type="ARBA" id="ARBA00001971"/>
    </source>
</evidence>
<dbReference type="InterPro" id="IPR017972">
    <property type="entry name" value="Cyt_P450_CS"/>
</dbReference>
<evidence type="ECO:0000256" key="9">
    <source>
        <dbReference type="ARBA" id="ARBA00022848"/>
    </source>
</evidence>
<dbReference type="Gene3D" id="1.10.630.10">
    <property type="entry name" value="Cytochrome P450"/>
    <property type="match status" value="2"/>
</dbReference>
<dbReference type="GO" id="GO:0005506">
    <property type="term" value="F:iron ion binding"/>
    <property type="evidence" value="ECO:0007669"/>
    <property type="project" value="InterPro"/>
</dbReference>
<dbReference type="InterPro" id="IPR001128">
    <property type="entry name" value="Cyt_P450"/>
</dbReference>
<evidence type="ECO:0000256" key="3">
    <source>
        <dbReference type="ARBA" id="ARBA00004174"/>
    </source>
</evidence>
<evidence type="ECO:0000256" key="14">
    <source>
        <dbReference type="PIRSR" id="PIRSR602403-1"/>
    </source>
</evidence>
<comment type="function">
    <text evidence="2">May be involved in the metabolism of insect hormones and in the breakdown of synthetic insecticides.</text>
</comment>
<keyword evidence="6 14" id="KW-0349">Heme</keyword>
<protein>
    <recommendedName>
        <fullName evidence="17">Cytochrome P450</fullName>
    </recommendedName>
</protein>
<comment type="caution">
    <text evidence="15">The sequence shown here is derived from an EMBL/GenBank/DDBJ whole genome shotgun (WGS) entry which is preliminary data.</text>
</comment>
<evidence type="ECO:0000313" key="16">
    <source>
        <dbReference type="Proteomes" id="UP000821837"/>
    </source>
</evidence>
<keyword evidence="13" id="KW-0472">Membrane</keyword>
<reference evidence="15" key="1">
    <citation type="journal article" date="2020" name="Cell">
        <title>Large-Scale Comparative Analyses of Tick Genomes Elucidate Their Genetic Diversity and Vector Capacities.</title>
        <authorList>
            <consortium name="Tick Genome and Microbiome Consortium (TIGMIC)"/>
            <person name="Jia N."/>
            <person name="Wang J."/>
            <person name="Shi W."/>
            <person name="Du L."/>
            <person name="Sun Y."/>
            <person name="Zhan W."/>
            <person name="Jiang J.F."/>
            <person name="Wang Q."/>
            <person name="Zhang B."/>
            <person name="Ji P."/>
            <person name="Bell-Sakyi L."/>
            <person name="Cui X.M."/>
            <person name="Yuan T.T."/>
            <person name="Jiang B.G."/>
            <person name="Yang W.F."/>
            <person name="Lam T.T."/>
            <person name="Chang Q.C."/>
            <person name="Ding S.J."/>
            <person name="Wang X.J."/>
            <person name="Zhu J.G."/>
            <person name="Ruan X.D."/>
            <person name="Zhao L."/>
            <person name="Wei J.T."/>
            <person name="Ye R.Z."/>
            <person name="Que T.C."/>
            <person name="Du C.H."/>
            <person name="Zhou Y.H."/>
            <person name="Cheng J.X."/>
            <person name="Dai P.F."/>
            <person name="Guo W.B."/>
            <person name="Han X.H."/>
            <person name="Huang E.J."/>
            <person name="Li L.F."/>
            <person name="Wei W."/>
            <person name="Gao Y.C."/>
            <person name="Liu J.Z."/>
            <person name="Shao H.Z."/>
            <person name="Wang X."/>
            <person name="Wang C.C."/>
            <person name="Yang T.C."/>
            <person name="Huo Q.B."/>
            <person name="Li W."/>
            <person name="Chen H.Y."/>
            <person name="Chen S.E."/>
            <person name="Zhou L.G."/>
            <person name="Ni X.B."/>
            <person name="Tian J.H."/>
            <person name="Sheng Y."/>
            <person name="Liu T."/>
            <person name="Pan Y.S."/>
            <person name="Xia L.Y."/>
            <person name="Li J."/>
            <person name="Zhao F."/>
            <person name="Cao W.C."/>
        </authorList>
    </citation>
    <scope>NUCLEOTIDE SEQUENCE</scope>
    <source>
        <strain evidence="15">Rsan-2018</strain>
    </source>
</reference>
<sequence length="775" mass="88504">MLEALLLSFVVAFAAWFIIFYNGAHPFLIVKDPELIKKIQIKDFHNFHSRGISSGFARSHPINKDSMVNAQGERWKRIRSLVTPAFTTSNMKKMASLMDDSSNEFLQVLESLQTKREALEFRELFQRLTADVIIRSAFGLKSDLQQKDRKKSTTEALFRETLDSLQQFRRAWINFLTACFPEFTPLWRLIISFFSRHNKTAADKSFDEITPIIQFRRENREKDRCDLLQLMLNAEVEDAHLVNVHSLTASGDADNASEGCQPEKVKEGGRKCVLTNTEILANGFSFFVAGKTTASSTMAYLSYLLAKHQDIQDRLRDDVLAVLKRDVSFTYDNVFGIKYLDQVISESLRFYSPVVGFTTRRCARDYAHKGITIPAGTSIVIPNHHLSHDPNFWEQPEVFDPERFSPENKGHVDPVVYQPFGQGPRNCVGMRFAQLEMKLTMAKLLAKYKLLLDDRHIKGTVAAFKEWMEKYGDLVGFYNGAFPVLIVKDPELIKKIQIKDFGNFQSRGVLSGLSQAHPINKLSLVNMPGDRWKEMRSLLTPAFSTSNMKKMANLMDACTNDFLDVLKFLHTQNKVFEARELFQRLTADVIIRSAFGLKSDLQLKKGNKSTTESLFKDGLRSFYQFRYAWMNYLTSCFPEFAPLWEVILSLKARYSKTTIDNMRDDITPILQFRRKNTEVARNDILQLMLNAEVEEGAPVNVHSLAIDYDADSASERTRVCLDFVERCLPGLNSKRHGFYASDANAQKGKTSTLRMPLYACGRQQSLSDAYATHAS</sequence>
<keyword evidence="16" id="KW-1185">Reference proteome</keyword>
<evidence type="ECO:0000256" key="6">
    <source>
        <dbReference type="ARBA" id="ARBA00022617"/>
    </source>
</evidence>
<comment type="similarity">
    <text evidence="5">Belongs to the cytochrome P450 family.</text>
</comment>
<keyword evidence="10" id="KW-0560">Oxidoreductase</keyword>
<dbReference type="AlphaFoldDB" id="A0A9D4PIZ2"/>
<comment type="subcellular location">
    <subcellularLocation>
        <location evidence="4">Endoplasmic reticulum membrane</location>
        <topology evidence="4">Peripheral membrane protein</topology>
    </subcellularLocation>
    <subcellularLocation>
        <location evidence="3">Microsome membrane</location>
        <topology evidence="3">Peripheral membrane protein</topology>
    </subcellularLocation>
</comment>
<dbReference type="InterPro" id="IPR036396">
    <property type="entry name" value="Cyt_P450_sf"/>
</dbReference>
<proteinExistence type="inferred from homology"/>
<dbReference type="PRINTS" id="PR00385">
    <property type="entry name" value="P450"/>
</dbReference>
<evidence type="ECO:0008006" key="17">
    <source>
        <dbReference type="Google" id="ProtNLM"/>
    </source>
</evidence>
<evidence type="ECO:0000256" key="5">
    <source>
        <dbReference type="ARBA" id="ARBA00010617"/>
    </source>
</evidence>
<dbReference type="PANTHER" id="PTHR24292:SF102">
    <property type="entry name" value="CYTOCHROME P450 FAMILY-RELATED"/>
    <property type="match status" value="1"/>
</dbReference>
<dbReference type="InterPro" id="IPR002403">
    <property type="entry name" value="Cyt_P450_E_grp-IV"/>
</dbReference>
<name>A0A9D4PIZ2_RHISA</name>
<evidence type="ECO:0000256" key="4">
    <source>
        <dbReference type="ARBA" id="ARBA00004406"/>
    </source>
</evidence>
<dbReference type="PANTHER" id="PTHR24292">
    <property type="entry name" value="CYTOCHROME P450"/>
    <property type="match status" value="1"/>
</dbReference>
<evidence type="ECO:0000256" key="7">
    <source>
        <dbReference type="ARBA" id="ARBA00022723"/>
    </source>
</evidence>
<evidence type="ECO:0000256" key="10">
    <source>
        <dbReference type="ARBA" id="ARBA00023002"/>
    </source>
</evidence>
<keyword evidence="8" id="KW-0256">Endoplasmic reticulum</keyword>
<dbReference type="GO" id="GO:0016705">
    <property type="term" value="F:oxidoreductase activity, acting on paired donors, with incorporation or reduction of molecular oxygen"/>
    <property type="evidence" value="ECO:0007669"/>
    <property type="project" value="InterPro"/>
</dbReference>
<dbReference type="InterPro" id="IPR050476">
    <property type="entry name" value="Insect_CytP450_Detox"/>
</dbReference>
<dbReference type="VEuPathDB" id="VectorBase:RSAN_058048"/>
<keyword evidence="12" id="KW-0503">Monooxygenase</keyword>
<dbReference type="SUPFAM" id="SSF48264">
    <property type="entry name" value="Cytochrome P450"/>
    <property type="match status" value="2"/>
</dbReference>
<dbReference type="VEuPathDB" id="VectorBase:RSAN_041216"/>
<dbReference type="PROSITE" id="PS00086">
    <property type="entry name" value="CYTOCHROME_P450"/>
    <property type="match status" value="1"/>
</dbReference>
<keyword evidence="9" id="KW-0492">Microsome</keyword>
<dbReference type="GO" id="GO:0020037">
    <property type="term" value="F:heme binding"/>
    <property type="evidence" value="ECO:0007669"/>
    <property type="project" value="InterPro"/>
</dbReference>
<keyword evidence="11 14" id="KW-0408">Iron</keyword>
<evidence type="ECO:0000256" key="2">
    <source>
        <dbReference type="ARBA" id="ARBA00003690"/>
    </source>
</evidence>
<dbReference type="Pfam" id="PF00067">
    <property type="entry name" value="p450"/>
    <property type="match status" value="2"/>
</dbReference>
<evidence type="ECO:0000256" key="12">
    <source>
        <dbReference type="ARBA" id="ARBA00023033"/>
    </source>
</evidence>
<evidence type="ECO:0000313" key="15">
    <source>
        <dbReference type="EMBL" id="KAH7943142.1"/>
    </source>
</evidence>
<accession>A0A9D4PIZ2</accession>
<dbReference type="PRINTS" id="PR00465">
    <property type="entry name" value="EP450IV"/>
</dbReference>
<evidence type="ECO:0000256" key="11">
    <source>
        <dbReference type="ARBA" id="ARBA00023004"/>
    </source>
</evidence>
<keyword evidence="7 14" id="KW-0479">Metal-binding</keyword>
<dbReference type="EMBL" id="JABSTV010001253">
    <property type="protein sequence ID" value="KAH7943142.1"/>
    <property type="molecule type" value="Genomic_DNA"/>
</dbReference>
<gene>
    <name evidence="15" type="ORF">HPB52_005699</name>
</gene>
<dbReference type="GO" id="GO:0005789">
    <property type="term" value="C:endoplasmic reticulum membrane"/>
    <property type="evidence" value="ECO:0007669"/>
    <property type="project" value="UniProtKB-SubCell"/>
</dbReference>
<comment type="cofactor">
    <cofactor evidence="1 14">
        <name>heme</name>
        <dbReference type="ChEBI" id="CHEBI:30413"/>
    </cofactor>
</comment>
<dbReference type="Proteomes" id="UP000821837">
    <property type="component" value="Unassembled WGS sequence"/>
</dbReference>
<evidence type="ECO:0000256" key="13">
    <source>
        <dbReference type="ARBA" id="ARBA00023136"/>
    </source>
</evidence>
<organism evidence="15 16">
    <name type="scientific">Rhipicephalus sanguineus</name>
    <name type="common">Brown dog tick</name>
    <name type="synonym">Ixodes sanguineus</name>
    <dbReference type="NCBI Taxonomy" id="34632"/>
    <lineage>
        <taxon>Eukaryota</taxon>
        <taxon>Metazoa</taxon>
        <taxon>Ecdysozoa</taxon>
        <taxon>Arthropoda</taxon>
        <taxon>Chelicerata</taxon>
        <taxon>Arachnida</taxon>
        <taxon>Acari</taxon>
        <taxon>Parasitiformes</taxon>
        <taxon>Ixodida</taxon>
        <taxon>Ixodoidea</taxon>
        <taxon>Ixodidae</taxon>
        <taxon>Rhipicephalinae</taxon>
        <taxon>Rhipicephalus</taxon>
        <taxon>Rhipicephalus</taxon>
    </lineage>
</organism>
<reference evidence="15" key="2">
    <citation type="submission" date="2021-09" db="EMBL/GenBank/DDBJ databases">
        <authorList>
            <person name="Jia N."/>
            <person name="Wang J."/>
            <person name="Shi W."/>
            <person name="Du L."/>
            <person name="Sun Y."/>
            <person name="Zhan W."/>
            <person name="Jiang J."/>
            <person name="Wang Q."/>
            <person name="Zhang B."/>
            <person name="Ji P."/>
            <person name="Sakyi L.B."/>
            <person name="Cui X."/>
            <person name="Yuan T."/>
            <person name="Jiang B."/>
            <person name="Yang W."/>
            <person name="Lam T.T.-Y."/>
            <person name="Chang Q."/>
            <person name="Ding S."/>
            <person name="Wang X."/>
            <person name="Zhu J."/>
            <person name="Ruan X."/>
            <person name="Zhao L."/>
            <person name="Wei J."/>
            <person name="Que T."/>
            <person name="Du C."/>
            <person name="Cheng J."/>
            <person name="Dai P."/>
            <person name="Han X."/>
            <person name="Huang E."/>
            <person name="Gao Y."/>
            <person name="Liu J."/>
            <person name="Shao H."/>
            <person name="Ye R."/>
            <person name="Li L."/>
            <person name="Wei W."/>
            <person name="Wang X."/>
            <person name="Wang C."/>
            <person name="Huo Q."/>
            <person name="Li W."/>
            <person name="Guo W."/>
            <person name="Chen H."/>
            <person name="Chen S."/>
            <person name="Zhou L."/>
            <person name="Zhou L."/>
            <person name="Ni X."/>
            <person name="Tian J."/>
            <person name="Zhou Y."/>
            <person name="Sheng Y."/>
            <person name="Liu T."/>
            <person name="Pan Y."/>
            <person name="Xia L."/>
            <person name="Li J."/>
            <person name="Zhao F."/>
            <person name="Cao W."/>
        </authorList>
    </citation>
    <scope>NUCLEOTIDE SEQUENCE</scope>
    <source>
        <strain evidence="15">Rsan-2018</strain>
        <tissue evidence="15">Larvae</tissue>
    </source>
</reference>
<feature type="binding site" description="axial binding residue" evidence="14">
    <location>
        <position position="427"/>
    </location>
    <ligand>
        <name>heme</name>
        <dbReference type="ChEBI" id="CHEBI:30413"/>
    </ligand>
    <ligandPart>
        <name>Fe</name>
        <dbReference type="ChEBI" id="CHEBI:18248"/>
    </ligandPart>
</feature>